<keyword evidence="2" id="KW-0378">Hydrolase</keyword>
<dbReference type="Pfam" id="PF05013">
    <property type="entry name" value="FGase"/>
    <property type="match status" value="1"/>
</dbReference>
<dbReference type="SUPFAM" id="SSF53187">
    <property type="entry name" value="Zn-dependent exopeptidases"/>
    <property type="match status" value="1"/>
</dbReference>
<evidence type="ECO:0000256" key="1">
    <source>
        <dbReference type="SAM" id="MobiDB-lite"/>
    </source>
</evidence>
<feature type="region of interest" description="Disordered" evidence="1">
    <location>
        <begin position="179"/>
        <end position="200"/>
    </location>
</feature>
<dbReference type="InterPro" id="IPR007709">
    <property type="entry name" value="N-FG_amidohydro"/>
</dbReference>
<dbReference type="EMBL" id="CP066681">
    <property type="protein sequence ID" value="QQG37165.1"/>
    <property type="molecule type" value="Genomic_DNA"/>
</dbReference>
<protein>
    <submittedName>
        <fullName evidence="2">N-formylglutamate amidohydrolase</fullName>
    </submittedName>
</protein>
<evidence type="ECO:0000313" key="2">
    <source>
        <dbReference type="EMBL" id="QQG37165.1"/>
    </source>
</evidence>
<name>A0A7T5UI73_9BACT</name>
<sequence>MQNIKDHIPGVYRIARAQEPLPLVYDSPHSGRIYPADFNYNCDEGLLRRGEDNHVDELLATAPGYGIPLLCAEFPRTYIDVNRAPDDIEPDILAEPWPAPLNPTDRALSGIGLIRREIKPGIPVYNRRLQVKEIIQRLETYYVPYHGALSHLLDGTYGLFGQVWHINWHSMPSLGAVGPLPHNGRRPGNGQPDFVLGDRNGTSCRPDFTNDIKEMLKDLGYSVAINTPYKGVELVRRYSNPKIGRASLQIEINKGLYWNERRLDKNSHFNVLRKDIEIFTQHLRAYVSAHLSQQAAD</sequence>
<proteinExistence type="predicted"/>
<organism evidence="2 3">
    <name type="scientific">Micavibrio aeruginosavorus</name>
    <dbReference type="NCBI Taxonomy" id="349221"/>
    <lineage>
        <taxon>Bacteria</taxon>
        <taxon>Pseudomonadati</taxon>
        <taxon>Bdellovibrionota</taxon>
        <taxon>Bdellovibrionia</taxon>
        <taxon>Bdellovibrionales</taxon>
        <taxon>Pseudobdellovibrionaceae</taxon>
        <taxon>Micavibrio</taxon>
    </lineage>
</organism>
<dbReference type="AlphaFoldDB" id="A0A7T5UI73"/>
<dbReference type="Proteomes" id="UP000595362">
    <property type="component" value="Chromosome"/>
</dbReference>
<dbReference type="Gene3D" id="3.40.630.40">
    <property type="entry name" value="Zn-dependent exopeptidases"/>
    <property type="match status" value="1"/>
</dbReference>
<evidence type="ECO:0000313" key="3">
    <source>
        <dbReference type="Proteomes" id="UP000595362"/>
    </source>
</evidence>
<gene>
    <name evidence="2" type="ORF">HYS17_05230</name>
</gene>
<accession>A0A7T5UI73</accession>
<reference evidence="2 3" key="1">
    <citation type="submission" date="2020-07" db="EMBL/GenBank/DDBJ databases">
        <title>Huge and variable diversity of episymbiotic CPR bacteria and DPANN archaea in groundwater ecosystems.</title>
        <authorList>
            <person name="He C.Y."/>
            <person name="Keren R."/>
            <person name="Whittaker M."/>
            <person name="Farag I.F."/>
            <person name="Doudna J."/>
            <person name="Cate J.H.D."/>
            <person name="Banfield J.F."/>
        </authorList>
    </citation>
    <scope>NUCLEOTIDE SEQUENCE [LARGE SCALE GENOMIC DNA]</scope>
    <source>
        <strain evidence="2">NC_groundwater_70_Ag_B-0.1um_54_66</strain>
    </source>
</reference>
<dbReference type="GO" id="GO:0016787">
    <property type="term" value="F:hydrolase activity"/>
    <property type="evidence" value="ECO:0007669"/>
    <property type="project" value="UniProtKB-KW"/>
</dbReference>